<dbReference type="Gene3D" id="1.10.8.60">
    <property type="match status" value="1"/>
</dbReference>
<feature type="domain" description="Sigma-54 factor interaction" evidence="5">
    <location>
        <begin position="458"/>
        <end position="520"/>
    </location>
</feature>
<evidence type="ECO:0000313" key="6">
    <source>
        <dbReference type="EMBL" id="MDT9592198.1"/>
    </source>
</evidence>
<evidence type="ECO:0000256" key="3">
    <source>
        <dbReference type="ARBA" id="ARBA00023015"/>
    </source>
</evidence>
<reference evidence="6 7" key="1">
    <citation type="submission" date="2023-08" db="EMBL/GenBank/DDBJ databases">
        <title>Nocardioides seae sp. nov., a bacterium isolated from a soil.</title>
        <authorList>
            <person name="Wang X."/>
        </authorList>
    </citation>
    <scope>NUCLEOTIDE SEQUENCE [LARGE SCALE GENOMIC DNA]</scope>
    <source>
        <strain evidence="6 7">YZH12</strain>
    </source>
</reference>
<dbReference type="Pfam" id="PF02954">
    <property type="entry name" value="HTH_8"/>
    <property type="match status" value="1"/>
</dbReference>
<keyword evidence="7" id="KW-1185">Reference proteome</keyword>
<keyword evidence="4" id="KW-0804">Transcription</keyword>
<dbReference type="PROSITE" id="PS50045">
    <property type="entry name" value="SIGMA54_INTERACT_4"/>
    <property type="match status" value="1"/>
</dbReference>
<dbReference type="Pfam" id="PF25601">
    <property type="entry name" value="AAA_lid_14"/>
    <property type="match status" value="1"/>
</dbReference>
<dbReference type="Gene3D" id="3.40.50.300">
    <property type="entry name" value="P-loop containing nucleotide triphosphate hydrolases"/>
    <property type="match status" value="1"/>
</dbReference>
<comment type="caution">
    <text evidence="6">The sequence shown here is derived from an EMBL/GenBank/DDBJ whole genome shotgun (WGS) entry which is preliminary data.</text>
</comment>
<name>A0ABU3PSN6_9ACTN</name>
<dbReference type="EMBL" id="JAVYII010000001">
    <property type="protein sequence ID" value="MDT9592198.1"/>
    <property type="molecule type" value="Genomic_DNA"/>
</dbReference>
<evidence type="ECO:0000256" key="1">
    <source>
        <dbReference type="ARBA" id="ARBA00022741"/>
    </source>
</evidence>
<dbReference type="InterPro" id="IPR027417">
    <property type="entry name" value="P-loop_NTPase"/>
</dbReference>
<dbReference type="PANTHER" id="PTHR32071">
    <property type="entry name" value="TRANSCRIPTIONAL REGULATORY PROTEIN"/>
    <property type="match status" value="1"/>
</dbReference>
<dbReference type="Proteomes" id="UP001268542">
    <property type="component" value="Unassembled WGS sequence"/>
</dbReference>
<dbReference type="InterPro" id="IPR029016">
    <property type="entry name" value="GAF-like_dom_sf"/>
</dbReference>
<keyword evidence="1" id="KW-0547">Nucleotide-binding</keyword>
<evidence type="ECO:0000259" key="5">
    <source>
        <dbReference type="PROSITE" id="PS50045"/>
    </source>
</evidence>
<dbReference type="RefSeq" id="WP_315731451.1">
    <property type="nucleotide sequence ID" value="NZ_JAVYII010000001.1"/>
</dbReference>
<accession>A0ABU3PSN6</accession>
<dbReference type="InterPro" id="IPR002197">
    <property type="entry name" value="HTH_Fis"/>
</dbReference>
<keyword evidence="3" id="KW-0805">Transcription regulation</keyword>
<dbReference type="SUPFAM" id="SSF52540">
    <property type="entry name" value="P-loop containing nucleoside triphosphate hydrolases"/>
    <property type="match status" value="1"/>
</dbReference>
<proteinExistence type="predicted"/>
<dbReference type="PRINTS" id="PR01590">
    <property type="entry name" value="HTHFIS"/>
</dbReference>
<evidence type="ECO:0000256" key="4">
    <source>
        <dbReference type="ARBA" id="ARBA00023163"/>
    </source>
</evidence>
<dbReference type="Gene3D" id="3.30.450.40">
    <property type="match status" value="1"/>
</dbReference>
<dbReference type="Gene3D" id="1.10.10.60">
    <property type="entry name" value="Homeodomain-like"/>
    <property type="match status" value="1"/>
</dbReference>
<evidence type="ECO:0000256" key="2">
    <source>
        <dbReference type="ARBA" id="ARBA00022840"/>
    </source>
</evidence>
<evidence type="ECO:0000313" key="7">
    <source>
        <dbReference type="Proteomes" id="UP001268542"/>
    </source>
</evidence>
<sequence length="597" mass="63834">MQLDVSTIRRRREEFLGSGGSVTRLEGVRPEIVASWRRSMAYGLDPSGSRPAFTDETTGEQLIAAMSDVLERRRHHLADISASLTLTDHRGRILVRYVEDSGFQRRLDAHDVLPGFSFAEASIGTNSGALVLETGTSALVAGPEHFFEESLELTCAGVPVRHPSTRRIVATLNLTCRFEHTSPLLLAWVSDLALQVEANLTQRMSRTEQALLGAYQQANHDTRLGLVCLDERTIVSNATAARMLAPPDHTVLWESVSEAVSSRAGFGSVRLTLANGDLVAATAEPVHDAGRVVGALVRLRPDGDTRRRAATLASTAPPVELPGVTGRSDAWATMRRSLAAAGDEPTVLTGEPGVGKHAVARAWLAARTGGDDDPVVVATVDVAAAPADVLVSIDRAIAAGARGVVVQHLDQVPGRDAPALARGLRRVADAGIAVVGTCTDHELDPAPAGTALDWARRTVRVPSLAERPEDVAPLLEDLTWRQVGGLRRQRWTAAATQVVARSAWPGNIRGLESLVRQVVSGPEQTRVTPEHLPSRLRARAARRQLTGLERIEAQAVLEALASAGGNKRAAADLLGIARSTLYRKVRALGVDLDGQTF</sequence>
<keyword evidence="2" id="KW-0067">ATP-binding</keyword>
<protein>
    <submittedName>
        <fullName evidence="6">Helix-turn-helix domain-containing protein</fullName>
    </submittedName>
</protein>
<dbReference type="InterPro" id="IPR009057">
    <property type="entry name" value="Homeodomain-like_sf"/>
</dbReference>
<dbReference type="InterPro" id="IPR002078">
    <property type="entry name" value="Sigma_54_int"/>
</dbReference>
<gene>
    <name evidence="6" type="ORF">RDV89_03920</name>
</gene>
<organism evidence="6 7">
    <name type="scientific">Nocardioides imazamoxiresistens</name>
    <dbReference type="NCBI Taxonomy" id="3231893"/>
    <lineage>
        <taxon>Bacteria</taxon>
        <taxon>Bacillati</taxon>
        <taxon>Actinomycetota</taxon>
        <taxon>Actinomycetes</taxon>
        <taxon>Propionibacteriales</taxon>
        <taxon>Nocardioidaceae</taxon>
        <taxon>Nocardioides</taxon>
    </lineage>
</organism>
<dbReference type="InterPro" id="IPR058031">
    <property type="entry name" value="AAA_lid_NorR"/>
</dbReference>
<dbReference type="SUPFAM" id="SSF46689">
    <property type="entry name" value="Homeodomain-like"/>
    <property type="match status" value="1"/>
</dbReference>